<dbReference type="Gene3D" id="3.40.190.10">
    <property type="entry name" value="Periplasmic binding protein-like II"/>
    <property type="match status" value="2"/>
</dbReference>
<feature type="chain" id="PRO_5019422614" description="Phosphate/phosphite/phosphonate ABC transporter substrate-binding protein" evidence="1">
    <location>
        <begin position="29"/>
        <end position="309"/>
    </location>
</feature>
<keyword evidence="1" id="KW-0732">Signal</keyword>
<evidence type="ECO:0000313" key="3">
    <source>
        <dbReference type="Proteomes" id="UP000288227"/>
    </source>
</evidence>
<keyword evidence="3" id="KW-1185">Reference proteome</keyword>
<dbReference type="PANTHER" id="PTHR35841:SF1">
    <property type="entry name" value="PHOSPHONATES-BINDING PERIPLASMIC PROTEIN"/>
    <property type="match status" value="1"/>
</dbReference>
<dbReference type="OrthoDB" id="9781943at2"/>
<sequence length="309" mass="34053">MFIRIGYSMRNQLAILLLLVLFSQPTAAQLSLQVATYQYATNNRLANIKPLADHLASRCSCTTNVKSYESVNAMLTGMQANESDVVLMNTFGYLLLDLKQKDYKPLVALQIAAGKTSTYQSIIVVRKSSNLISLEGVKQHASSLNLLLVNPGSTSGNLVPRLGFASGGIDSVEKTFKSVSYSKNHAKTLQEIIDGNFDIGAFGSEEYSKALAKDSSILEKVNVVWLSSDIPLGPVMIKNSLNKKTQKCIKQELLTLHLRNKEALEAVKAGWTEAIPADRYVLITDKDYQRWLNSMGGKQALSIIRQFSQ</sequence>
<dbReference type="AlphaFoldDB" id="A0A401UES1"/>
<evidence type="ECO:0000313" key="2">
    <source>
        <dbReference type="EMBL" id="GCC53393.1"/>
    </source>
</evidence>
<evidence type="ECO:0008006" key="4">
    <source>
        <dbReference type="Google" id="ProtNLM"/>
    </source>
</evidence>
<reference evidence="2 3" key="1">
    <citation type="submission" date="2018-11" db="EMBL/GenBank/DDBJ databases">
        <title>Chryseotalea sanarue gen. nov., sp., nov., a member of the family Cytophagaceae, isolated from a brackish lake in Hamamatsu Japan.</title>
        <authorList>
            <person name="Maejima Y."/>
            <person name="Iino T."/>
            <person name="Muraguchi Y."/>
            <person name="Fukuda K."/>
            <person name="Ohkuma M."/>
            <person name="Moriuchi R."/>
            <person name="Dohra H."/>
            <person name="Kimbara K."/>
            <person name="Shintani M."/>
        </authorList>
    </citation>
    <scope>NUCLEOTIDE SEQUENCE [LARGE SCALE GENOMIC DNA]</scope>
    <source>
        <strain evidence="2 3">Ys</strain>
    </source>
</reference>
<dbReference type="PANTHER" id="PTHR35841">
    <property type="entry name" value="PHOSPHONATES-BINDING PERIPLASMIC PROTEIN"/>
    <property type="match status" value="1"/>
</dbReference>
<gene>
    <name evidence="2" type="ORF">SanaruYs_36360</name>
</gene>
<protein>
    <recommendedName>
        <fullName evidence="4">Phosphate/phosphite/phosphonate ABC transporter substrate-binding protein</fullName>
    </recommendedName>
</protein>
<dbReference type="Proteomes" id="UP000288227">
    <property type="component" value="Unassembled WGS sequence"/>
</dbReference>
<dbReference type="SUPFAM" id="SSF53850">
    <property type="entry name" value="Periplasmic binding protein-like II"/>
    <property type="match status" value="1"/>
</dbReference>
<name>A0A401UES1_9BACT</name>
<proteinExistence type="predicted"/>
<dbReference type="EMBL" id="BHXQ01000007">
    <property type="protein sequence ID" value="GCC53393.1"/>
    <property type="molecule type" value="Genomic_DNA"/>
</dbReference>
<organism evidence="2 3">
    <name type="scientific">Chryseotalea sanaruensis</name>
    <dbReference type="NCBI Taxonomy" id="2482724"/>
    <lineage>
        <taxon>Bacteria</taxon>
        <taxon>Pseudomonadati</taxon>
        <taxon>Bacteroidota</taxon>
        <taxon>Cytophagia</taxon>
        <taxon>Cytophagales</taxon>
        <taxon>Chryseotaleaceae</taxon>
        <taxon>Chryseotalea</taxon>
    </lineage>
</organism>
<evidence type="ECO:0000256" key="1">
    <source>
        <dbReference type="SAM" id="SignalP"/>
    </source>
</evidence>
<feature type="signal peptide" evidence="1">
    <location>
        <begin position="1"/>
        <end position="28"/>
    </location>
</feature>
<comment type="caution">
    <text evidence="2">The sequence shown here is derived from an EMBL/GenBank/DDBJ whole genome shotgun (WGS) entry which is preliminary data.</text>
</comment>
<accession>A0A401UES1</accession>
<dbReference type="Pfam" id="PF12974">
    <property type="entry name" value="Phosphonate-bd"/>
    <property type="match status" value="1"/>
</dbReference>
<dbReference type="RefSeq" id="WP_127124039.1">
    <property type="nucleotide sequence ID" value="NZ_BHXQ01000007.1"/>
</dbReference>